<dbReference type="Proteomes" id="UP001602013">
    <property type="component" value="Unassembled WGS sequence"/>
</dbReference>
<evidence type="ECO:0000313" key="1">
    <source>
        <dbReference type="EMBL" id="MFF3664503.1"/>
    </source>
</evidence>
<protein>
    <submittedName>
        <fullName evidence="1">Uncharacterized protein</fullName>
    </submittedName>
</protein>
<evidence type="ECO:0000313" key="2">
    <source>
        <dbReference type="Proteomes" id="UP001602013"/>
    </source>
</evidence>
<proteinExistence type="predicted"/>
<sequence length="82" mass="9402">MKKHKDSFPHSPTAKPTRGDYVSWAKWNAYMVCGAILSSLGFYGDQALGDAVATYYHYKENTGSDYEVSYRQDYQWKQYGGD</sequence>
<name>A0ABW6SHY0_9ACTN</name>
<organism evidence="1 2">
    <name type="scientific">Microtetraspora malaysiensis</name>
    <dbReference type="NCBI Taxonomy" id="161358"/>
    <lineage>
        <taxon>Bacteria</taxon>
        <taxon>Bacillati</taxon>
        <taxon>Actinomycetota</taxon>
        <taxon>Actinomycetes</taxon>
        <taxon>Streptosporangiales</taxon>
        <taxon>Streptosporangiaceae</taxon>
        <taxon>Microtetraspora</taxon>
    </lineage>
</organism>
<reference evidence="1 2" key="1">
    <citation type="submission" date="2024-10" db="EMBL/GenBank/DDBJ databases">
        <title>The Natural Products Discovery Center: Release of the First 8490 Sequenced Strains for Exploring Actinobacteria Biosynthetic Diversity.</title>
        <authorList>
            <person name="Kalkreuter E."/>
            <person name="Kautsar S.A."/>
            <person name="Yang D."/>
            <person name="Bader C.D."/>
            <person name="Teijaro C.N."/>
            <person name="Fluegel L."/>
            <person name="Davis C.M."/>
            <person name="Simpson J.R."/>
            <person name="Lauterbach L."/>
            <person name="Steele A.D."/>
            <person name="Gui C."/>
            <person name="Meng S."/>
            <person name="Li G."/>
            <person name="Viehrig K."/>
            <person name="Ye F."/>
            <person name="Su P."/>
            <person name="Kiefer A.F."/>
            <person name="Nichols A."/>
            <person name="Cepeda A.J."/>
            <person name="Yan W."/>
            <person name="Fan B."/>
            <person name="Jiang Y."/>
            <person name="Adhikari A."/>
            <person name="Zheng C.-J."/>
            <person name="Schuster L."/>
            <person name="Cowan T.M."/>
            <person name="Smanski M.J."/>
            <person name="Chevrette M.G."/>
            <person name="De Carvalho L.P.S."/>
            <person name="Shen B."/>
        </authorList>
    </citation>
    <scope>NUCLEOTIDE SEQUENCE [LARGE SCALE GENOMIC DNA]</scope>
    <source>
        <strain evidence="1 2">NPDC002173</strain>
    </source>
</reference>
<keyword evidence="2" id="KW-1185">Reference proteome</keyword>
<gene>
    <name evidence="1" type="ORF">ACFYXI_02830</name>
</gene>
<dbReference type="EMBL" id="JBIASD010000002">
    <property type="protein sequence ID" value="MFF3664503.1"/>
    <property type="molecule type" value="Genomic_DNA"/>
</dbReference>
<accession>A0ABW6SHY0</accession>
<comment type="caution">
    <text evidence="1">The sequence shown here is derived from an EMBL/GenBank/DDBJ whole genome shotgun (WGS) entry which is preliminary data.</text>
</comment>
<dbReference type="RefSeq" id="WP_387408602.1">
    <property type="nucleotide sequence ID" value="NZ_JBIASD010000002.1"/>
</dbReference>